<sequence length="341" mass="36173">MNWLFISSTLHTVTSARRFAHLTHLGPTLIMTCSYRLRLISVYAGTILAGCLMVAADRTLNIISSCPSSITVYVNGESAGSLATGATVTKSVADDWSGFIYSNVNAPEGNTGAGTTKAGFVNQAGYYFIVKDTSNFNTGVSIVPSTSSSNGLCKRLTCHSKFCANSMTKQPTELPAPSNSSAPEPPLFSCALAQSFDVRFCPSNAFPRTGDTVTLHPGGSSNKCVNARGTAANGTVVDILDCDGSASQRWILNPGDTRAELAGTGYCLDAGSAPANRKPMKLWKCIDHLPAQSWTYNARSQLTLKSTNQCLDLTSGSTTNKNIIQTYSCSNGNSNQIWTVI</sequence>
<dbReference type="CDD" id="cd00161">
    <property type="entry name" value="beta-trefoil_Ricin-like"/>
    <property type="match status" value="1"/>
</dbReference>
<comment type="caution">
    <text evidence="2">The sequence shown here is derived from an EMBL/GenBank/DDBJ whole genome shotgun (WGS) entry which is preliminary data.</text>
</comment>
<feature type="domain" description="Ricin B lectin" evidence="1">
    <location>
        <begin position="209"/>
        <end position="341"/>
    </location>
</feature>
<dbReference type="SMART" id="SM00458">
    <property type="entry name" value="RICIN"/>
    <property type="match status" value="1"/>
</dbReference>
<name>A0A8H6I0V1_9AGAR</name>
<dbReference type="PROSITE" id="PS50231">
    <property type="entry name" value="RICIN_B_LECTIN"/>
    <property type="match status" value="1"/>
</dbReference>
<organism evidence="2 3">
    <name type="scientific">Ephemerocybe angulata</name>
    <dbReference type="NCBI Taxonomy" id="980116"/>
    <lineage>
        <taxon>Eukaryota</taxon>
        <taxon>Fungi</taxon>
        <taxon>Dikarya</taxon>
        <taxon>Basidiomycota</taxon>
        <taxon>Agaricomycotina</taxon>
        <taxon>Agaricomycetes</taxon>
        <taxon>Agaricomycetidae</taxon>
        <taxon>Agaricales</taxon>
        <taxon>Agaricineae</taxon>
        <taxon>Psathyrellaceae</taxon>
        <taxon>Ephemerocybe</taxon>
    </lineage>
</organism>
<dbReference type="AlphaFoldDB" id="A0A8H6I0V1"/>
<gene>
    <name evidence="2" type="ORF">DFP72DRAFT_261980</name>
</gene>
<dbReference type="InterPro" id="IPR037176">
    <property type="entry name" value="Osmotin/thaumatin-like_sf"/>
</dbReference>
<dbReference type="Pfam" id="PF00652">
    <property type="entry name" value="Ricin_B_lectin"/>
    <property type="match status" value="1"/>
</dbReference>
<dbReference type="EMBL" id="JACGCI010000024">
    <property type="protein sequence ID" value="KAF6756838.1"/>
    <property type="molecule type" value="Genomic_DNA"/>
</dbReference>
<proteinExistence type="predicted"/>
<dbReference type="Gene3D" id="2.80.10.50">
    <property type="match status" value="2"/>
</dbReference>
<evidence type="ECO:0000259" key="1">
    <source>
        <dbReference type="SMART" id="SM00458"/>
    </source>
</evidence>
<dbReference type="SUPFAM" id="SSF49870">
    <property type="entry name" value="Osmotin, thaumatin-like protein"/>
    <property type="match status" value="1"/>
</dbReference>
<accession>A0A8H6I0V1</accession>
<dbReference type="InterPro" id="IPR000772">
    <property type="entry name" value="Ricin_B_lectin"/>
</dbReference>
<dbReference type="Proteomes" id="UP000521943">
    <property type="component" value="Unassembled WGS sequence"/>
</dbReference>
<evidence type="ECO:0000313" key="2">
    <source>
        <dbReference type="EMBL" id="KAF6756838.1"/>
    </source>
</evidence>
<evidence type="ECO:0000313" key="3">
    <source>
        <dbReference type="Proteomes" id="UP000521943"/>
    </source>
</evidence>
<reference evidence="2 3" key="1">
    <citation type="submission" date="2020-07" db="EMBL/GenBank/DDBJ databases">
        <title>Comparative genomics of pyrophilous fungi reveals a link between fire events and developmental genes.</title>
        <authorList>
            <consortium name="DOE Joint Genome Institute"/>
            <person name="Steindorff A.S."/>
            <person name="Carver A."/>
            <person name="Calhoun S."/>
            <person name="Stillman K."/>
            <person name="Liu H."/>
            <person name="Lipzen A."/>
            <person name="Pangilinan J."/>
            <person name="Labutti K."/>
            <person name="Bruns T.D."/>
            <person name="Grigoriev I.V."/>
        </authorList>
    </citation>
    <scope>NUCLEOTIDE SEQUENCE [LARGE SCALE GENOMIC DNA]</scope>
    <source>
        <strain evidence="2 3">CBS 144469</strain>
    </source>
</reference>
<keyword evidence="3" id="KW-1185">Reference proteome</keyword>
<dbReference type="OrthoDB" id="6770063at2759"/>
<dbReference type="InterPro" id="IPR035992">
    <property type="entry name" value="Ricin_B-like_lectins"/>
</dbReference>
<dbReference type="SUPFAM" id="SSF50370">
    <property type="entry name" value="Ricin B-like lectins"/>
    <property type="match status" value="1"/>
</dbReference>
<protein>
    <submittedName>
        <fullName evidence="2">G-X-X-X-Q-X-W domain-containing protein</fullName>
    </submittedName>
</protein>